<evidence type="ECO:0000256" key="1">
    <source>
        <dbReference type="SAM" id="Phobius"/>
    </source>
</evidence>
<dbReference type="RefSeq" id="WP_132615449.1">
    <property type="nucleotide sequence ID" value="NZ_SMKQ01000071.1"/>
</dbReference>
<sequence length="176" mass="19180">MSLRTGLLLSREAARWGLRFHGWHAGMIVGLSMIPTVQRFVAVAWGDELPAAAGVAGEVLTGAVRALLLFLICRLALVRDPEVAGLGERRQRVAWFVDHRRADFLIQFAVLGAAFALFDLVPGLAIHALAPEDAREWVTAVVVAIKNPTVIAFTFVWMAGVARHMMLAAPEPVHAR</sequence>
<name>A0A4R4YQN4_9ACTN</name>
<gene>
    <name evidence="2" type="ORF">E1286_22685</name>
</gene>
<feature type="transmembrane region" description="Helical" evidence="1">
    <location>
        <begin position="104"/>
        <end position="125"/>
    </location>
</feature>
<keyword evidence="1" id="KW-0472">Membrane</keyword>
<evidence type="ECO:0000313" key="3">
    <source>
        <dbReference type="Proteomes" id="UP000295302"/>
    </source>
</evidence>
<comment type="caution">
    <text evidence="2">The sequence shown here is derived from an EMBL/GenBank/DDBJ whole genome shotgun (WGS) entry which is preliminary data.</text>
</comment>
<keyword evidence="3" id="KW-1185">Reference proteome</keyword>
<accession>A0A4R4YQN4</accession>
<keyword evidence="1" id="KW-0812">Transmembrane</keyword>
<dbReference type="AlphaFoldDB" id="A0A4R4YQN4"/>
<organism evidence="2 3">
    <name type="scientific">Nonomuraea terrae</name>
    <dbReference type="NCBI Taxonomy" id="2530383"/>
    <lineage>
        <taxon>Bacteria</taxon>
        <taxon>Bacillati</taxon>
        <taxon>Actinomycetota</taxon>
        <taxon>Actinomycetes</taxon>
        <taxon>Streptosporangiales</taxon>
        <taxon>Streptosporangiaceae</taxon>
        <taxon>Nonomuraea</taxon>
    </lineage>
</organism>
<feature type="transmembrane region" description="Helical" evidence="1">
    <location>
        <begin position="21"/>
        <end position="45"/>
    </location>
</feature>
<reference evidence="2 3" key="1">
    <citation type="submission" date="2019-03" db="EMBL/GenBank/DDBJ databases">
        <title>Draft genome sequences of novel Actinobacteria.</title>
        <authorList>
            <person name="Sahin N."/>
            <person name="Ay H."/>
            <person name="Saygin H."/>
        </authorList>
    </citation>
    <scope>NUCLEOTIDE SEQUENCE [LARGE SCALE GENOMIC DNA]</scope>
    <source>
        <strain evidence="2 3">CH32</strain>
    </source>
</reference>
<protein>
    <submittedName>
        <fullName evidence="2">Uncharacterized protein</fullName>
    </submittedName>
</protein>
<dbReference type="EMBL" id="SMKQ01000071">
    <property type="protein sequence ID" value="TDD45862.1"/>
    <property type="molecule type" value="Genomic_DNA"/>
</dbReference>
<dbReference type="Proteomes" id="UP000295302">
    <property type="component" value="Unassembled WGS sequence"/>
</dbReference>
<keyword evidence="1" id="KW-1133">Transmembrane helix</keyword>
<proteinExistence type="predicted"/>
<dbReference type="OrthoDB" id="3385690at2"/>
<feature type="transmembrane region" description="Helical" evidence="1">
    <location>
        <begin position="51"/>
        <end position="72"/>
    </location>
</feature>
<feature type="transmembrane region" description="Helical" evidence="1">
    <location>
        <begin position="137"/>
        <end position="158"/>
    </location>
</feature>
<evidence type="ECO:0000313" key="2">
    <source>
        <dbReference type="EMBL" id="TDD45862.1"/>
    </source>
</evidence>